<proteinExistence type="predicted"/>
<organism evidence="7 8">
    <name type="scientific">Hymenobacter roseosalivarius DSM 11622</name>
    <dbReference type="NCBI Taxonomy" id="645990"/>
    <lineage>
        <taxon>Bacteria</taxon>
        <taxon>Pseudomonadati</taxon>
        <taxon>Bacteroidota</taxon>
        <taxon>Cytophagia</taxon>
        <taxon>Cytophagales</taxon>
        <taxon>Hymenobacteraceae</taxon>
        <taxon>Hymenobacter</taxon>
    </lineage>
</organism>
<evidence type="ECO:0000313" key="7">
    <source>
        <dbReference type="EMBL" id="SMB97549.1"/>
    </source>
</evidence>
<keyword evidence="2" id="KW-0812">Transmembrane</keyword>
<dbReference type="NCBIfam" id="TIGR01352">
    <property type="entry name" value="tonB_Cterm"/>
    <property type="match status" value="1"/>
</dbReference>
<evidence type="ECO:0000256" key="2">
    <source>
        <dbReference type="ARBA" id="ARBA00022692"/>
    </source>
</evidence>
<evidence type="ECO:0000313" key="8">
    <source>
        <dbReference type="Proteomes" id="UP000192266"/>
    </source>
</evidence>
<keyword evidence="4" id="KW-0472">Membrane</keyword>
<evidence type="ECO:0000256" key="3">
    <source>
        <dbReference type="ARBA" id="ARBA00022989"/>
    </source>
</evidence>
<feature type="domain" description="TonB C-terminal" evidence="6">
    <location>
        <begin position="114"/>
        <end position="190"/>
    </location>
</feature>
<dbReference type="GO" id="GO:0016020">
    <property type="term" value="C:membrane"/>
    <property type="evidence" value="ECO:0007669"/>
    <property type="project" value="UniProtKB-SubCell"/>
</dbReference>
<dbReference type="Pfam" id="PF03544">
    <property type="entry name" value="TonB_C"/>
    <property type="match status" value="1"/>
</dbReference>
<name>A0A1W1VW07_9BACT</name>
<comment type="subcellular location">
    <subcellularLocation>
        <location evidence="1">Membrane</location>
        <topology evidence="1">Single-pass membrane protein</topology>
    </subcellularLocation>
</comment>
<evidence type="ECO:0000259" key="6">
    <source>
        <dbReference type="Pfam" id="PF03544"/>
    </source>
</evidence>
<accession>A0A1W1VW07</accession>
<sequence length="240" mass="27555">MKAIILVLSTFLLCSTRTQAQKRIKSKVPPPYAKLEQGATSTDGKRIGKWNFYNSQEQLELTFDYDSSRISFTREDTTRYWVRADEQWQLKRLARAPRPIGSMDKRMLDLISTLRYPVSALARKLQGTVVVSYTVTPTGQTADFTIESSMSPECDREVFQRLQALPDNWIPAIYRGRPTTSRFYLSVRFEMIEGEEARRRLAELKLHSDNPDTSPEKQSVTALTPYAHKLVVTALGVERR</sequence>
<evidence type="ECO:0000256" key="1">
    <source>
        <dbReference type="ARBA" id="ARBA00004167"/>
    </source>
</evidence>
<evidence type="ECO:0000256" key="4">
    <source>
        <dbReference type="ARBA" id="ARBA00023136"/>
    </source>
</evidence>
<dbReference type="AlphaFoldDB" id="A0A1W1VW07"/>
<dbReference type="GO" id="GO:0055085">
    <property type="term" value="P:transmembrane transport"/>
    <property type="evidence" value="ECO:0007669"/>
    <property type="project" value="InterPro"/>
</dbReference>
<keyword evidence="3" id="KW-1133">Transmembrane helix</keyword>
<evidence type="ECO:0000256" key="5">
    <source>
        <dbReference type="SAM" id="SignalP"/>
    </source>
</evidence>
<gene>
    <name evidence="7" type="ORF">SAMN00120144_1549</name>
</gene>
<dbReference type="EMBL" id="FWWW01000076">
    <property type="protein sequence ID" value="SMB97549.1"/>
    <property type="molecule type" value="Genomic_DNA"/>
</dbReference>
<keyword evidence="5" id="KW-0732">Signal</keyword>
<feature type="signal peptide" evidence="5">
    <location>
        <begin position="1"/>
        <end position="20"/>
    </location>
</feature>
<dbReference type="Gene3D" id="3.30.1150.10">
    <property type="match status" value="1"/>
</dbReference>
<dbReference type="InterPro" id="IPR037682">
    <property type="entry name" value="TonB_C"/>
</dbReference>
<protein>
    <submittedName>
        <fullName evidence="7">TonB family protein</fullName>
    </submittedName>
</protein>
<dbReference type="InterPro" id="IPR006260">
    <property type="entry name" value="TonB/TolA_C"/>
</dbReference>
<dbReference type="SUPFAM" id="SSF74653">
    <property type="entry name" value="TolA/TonB C-terminal domain"/>
    <property type="match status" value="1"/>
</dbReference>
<reference evidence="7 8" key="1">
    <citation type="submission" date="2017-04" db="EMBL/GenBank/DDBJ databases">
        <authorList>
            <person name="Afonso C.L."/>
            <person name="Miller P.J."/>
            <person name="Scott M.A."/>
            <person name="Spackman E."/>
            <person name="Goraichik I."/>
            <person name="Dimitrov K.M."/>
            <person name="Suarez D.L."/>
            <person name="Swayne D.E."/>
        </authorList>
    </citation>
    <scope>NUCLEOTIDE SEQUENCE [LARGE SCALE GENOMIC DNA]</scope>
    <source>
        <strain evidence="7 8">DSM 11622</strain>
    </source>
</reference>
<dbReference type="STRING" id="645990.SAMN00120144_1549"/>
<feature type="chain" id="PRO_5013275150" evidence="5">
    <location>
        <begin position="21"/>
        <end position="240"/>
    </location>
</feature>
<dbReference type="Proteomes" id="UP000192266">
    <property type="component" value="Unassembled WGS sequence"/>
</dbReference>
<keyword evidence="8" id="KW-1185">Reference proteome</keyword>